<evidence type="ECO:0000256" key="3">
    <source>
        <dbReference type="ARBA" id="ARBA00023274"/>
    </source>
</evidence>
<dbReference type="EMBL" id="MBFR01000013">
    <property type="protein sequence ID" value="PVU97380.1"/>
    <property type="molecule type" value="Genomic_DNA"/>
</dbReference>
<comment type="caution">
    <text evidence="4">The sequence shown here is derived from an EMBL/GenBank/DDBJ whole genome shotgun (WGS) entry which is preliminary data.</text>
</comment>
<accession>A0A2T9YYG1</accession>
<protein>
    <recommendedName>
        <fullName evidence="6">30S ribosomal protein S8</fullName>
    </recommendedName>
</protein>
<dbReference type="SUPFAM" id="SSF56047">
    <property type="entry name" value="Ribosomal protein S8"/>
    <property type="match status" value="1"/>
</dbReference>
<dbReference type="OrthoDB" id="409928at2759"/>
<evidence type="ECO:0000256" key="1">
    <source>
        <dbReference type="ARBA" id="ARBA00006471"/>
    </source>
</evidence>
<dbReference type="GO" id="GO:0006412">
    <property type="term" value="P:translation"/>
    <property type="evidence" value="ECO:0007669"/>
    <property type="project" value="InterPro"/>
</dbReference>
<keyword evidence="3" id="KW-0687">Ribonucleoprotein</keyword>
<dbReference type="Proteomes" id="UP000245383">
    <property type="component" value="Unassembled WGS sequence"/>
</dbReference>
<gene>
    <name evidence="4" type="ORF">BB561_000577</name>
</gene>
<proteinExistence type="inferred from homology"/>
<evidence type="ECO:0000256" key="2">
    <source>
        <dbReference type="ARBA" id="ARBA00022980"/>
    </source>
</evidence>
<dbReference type="InterPro" id="IPR000630">
    <property type="entry name" value="Ribosomal_uS8"/>
</dbReference>
<dbReference type="GO" id="GO:0005840">
    <property type="term" value="C:ribosome"/>
    <property type="evidence" value="ECO:0007669"/>
    <property type="project" value="UniProtKB-KW"/>
</dbReference>
<evidence type="ECO:0008006" key="6">
    <source>
        <dbReference type="Google" id="ProtNLM"/>
    </source>
</evidence>
<keyword evidence="2" id="KW-0689">Ribosomal protein</keyword>
<comment type="similarity">
    <text evidence="1">Belongs to the universal ribosomal protein uS8 family.</text>
</comment>
<sequence length="153" mass="17078">MVGVYDICSRVHNGFRARLSKIAVPETKLNLAVSRVLYQSGFLYSITRGTNEGPDLQYTPTTNLNIARRRLWLSLKYFNDKPVLNQMKCISKPSLTVKVDYKTAKRLVSGHIAKMIKPITPGEVIIVSTQEGIMDLQKATDKNLGGILLARVS</sequence>
<dbReference type="Pfam" id="PF00410">
    <property type="entry name" value="Ribosomal_S8"/>
    <property type="match status" value="1"/>
</dbReference>
<dbReference type="AlphaFoldDB" id="A0A2T9YYG1"/>
<dbReference type="InterPro" id="IPR035987">
    <property type="entry name" value="Ribosomal_uS8_sf"/>
</dbReference>
<dbReference type="GO" id="GO:0003735">
    <property type="term" value="F:structural constituent of ribosome"/>
    <property type="evidence" value="ECO:0007669"/>
    <property type="project" value="InterPro"/>
</dbReference>
<name>A0A2T9YYG1_9FUNG</name>
<dbReference type="Gene3D" id="3.30.1370.30">
    <property type="match status" value="1"/>
</dbReference>
<keyword evidence="5" id="KW-1185">Reference proteome</keyword>
<reference evidence="4 5" key="1">
    <citation type="journal article" date="2018" name="MBio">
        <title>Comparative Genomics Reveals the Core Gene Toolbox for the Fungus-Insect Symbiosis.</title>
        <authorList>
            <person name="Wang Y."/>
            <person name="Stata M."/>
            <person name="Wang W."/>
            <person name="Stajich J.E."/>
            <person name="White M.M."/>
            <person name="Moncalvo J.M."/>
        </authorList>
    </citation>
    <scope>NUCLEOTIDE SEQUENCE [LARGE SCALE GENOMIC DNA]</scope>
    <source>
        <strain evidence="4 5">SWE-8-4</strain>
    </source>
</reference>
<dbReference type="Gene3D" id="3.30.1490.10">
    <property type="match status" value="1"/>
</dbReference>
<organism evidence="4 5">
    <name type="scientific">Smittium simulii</name>
    <dbReference type="NCBI Taxonomy" id="133385"/>
    <lineage>
        <taxon>Eukaryota</taxon>
        <taxon>Fungi</taxon>
        <taxon>Fungi incertae sedis</taxon>
        <taxon>Zoopagomycota</taxon>
        <taxon>Kickxellomycotina</taxon>
        <taxon>Harpellomycetes</taxon>
        <taxon>Harpellales</taxon>
        <taxon>Legeriomycetaceae</taxon>
        <taxon>Smittium</taxon>
    </lineage>
</organism>
<evidence type="ECO:0000313" key="5">
    <source>
        <dbReference type="Proteomes" id="UP000245383"/>
    </source>
</evidence>
<dbReference type="STRING" id="133385.A0A2T9YYG1"/>
<evidence type="ECO:0000313" key="4">
    <source>
        <dbReference type="EMBL" id="PVU97380.1"/>
    </source>
</evidence>
<dbReference type="GO" id="GO:1990904">
    <property type="term" value="C:ribonucleoprotein complex"/>
    <property type="evidence" value="ECO:0007669"/>
    <property type="project" value="UniProtKB-KW"/>
</dbReference>